<keyword evidence="7" id="KW-1185">Reference proteome</keyword>
<dbReference type="AlphaFoldDB" id="A0AA39X7K0"/>
<keyword evidence="3" id="KW-0560">Oxidoreductase</keyword>
<proteinExistence type="inferred from homology"/>
<evidence type="ECO:0000313" key="6">
    <source>
        <dbReference type="EMBL" id="KAK0628786.1"/>
    </source>
</evidence>
<organism evidence="6 7">
    <name type="scientific">Bombardia bombarda</name>
    <dbReference type="NCBI Taxonomy" id="252184"/>
    <lineage>
        <taxon>Eukaryota</taxon>
        <taxon>Fungi</taxon>
        <taxon>Dikarya</taxon>
        <taxon>Ascomycota</taxon>
        <taxon>Pezizomycotina</taxon>
        <taxon>Sordariomycetes</taxon>
        <taxon>Sordariomycetidae</taxon>
        <taxon>Sordariales</taxon>
        <taxon>Lasiosphaeriaceae</taxon>
        <taxon>Bombardia</taxon>
    </lineage>
</organism>
<feature type="region of interest" description="Disordered" evidence="4">
    <location>
        <begin position="263"/>
        <end position="283"/>
    </location>
</feature>
<reference evidence="6" key="1">
    <citation type="submission" date="2023-06" db="EMBL/GenBank/DDBJ databases">
        <title>Genome-scale phylogeny and comparative genomics of the fungal order Sordariales.</title>
        <authorList>
            <consortium name="Lawrence Berkeley National Laboratory"/>
            <person name="Hensen N."/>
            <person name="Bonometti L."/>
            <person name="Westerberg I."/>
            <person name="Brannstrom I.O."/>
            <person name="Guillou S."/>
            <person name="Cros-Aarteil S."/>
            <person name="Calhoun S."/>
            <person name="Haridas S."/>
            <person name="Kuo A."/>
            <person name="Mondo S."/>
            <person name="Pangilinan J."/>
            <person name="Riley R."/>
            <person name="LaButti K."/>
            <person name="Andreopoulos B."/>
            <person name="Lipzen A."/>
            <person name="Chen C."/>
            <person name="Yanf M."/>
            <person name="Daum C."/>
            <person name="Ng V."/>
            <person name="Clum A."/>
            <person name="Steindorff A."/>
            <person name="Ohm R."/>
            <person name="Martin F."/>
            <person name="Silar P."/>
            <person name="Natvig D."/>
            <person name="Lalanne C."/>
            <person name="Gautier V."/>
            <person name="Ament-velasquez S.L."/>
            <person name="Kruys A."/>
            <person name="Hutchinson M.I."/>
            <person name="Powell A.J."/>
            <person name="Barry K."/>
            <person name="Miller A.N."/>
            <person name="Grigoriev I.V."/>
            <person name="Debuchy R."/>
            <person name="Gladieux P."/>
            <person name="Thoren M.H."/>
            <person name="Johannesson H."/>
        </authorList>
    </citation>
    <scope>NUCLEOTIDE SEQUENCE</scope>
    <source>
        <strain evidence="6">SMH3391-2</strain>
    </source>
</reference>
<evidence type="ECO:0000259" key="5">
    <source>
        <dbReference type="Pfam" id="PF00248"/>
    </source>
</evidence>
<evidence type="ECO:0000313" key="7">
    <source>
        <dbReference type="Proteomes" id="UP001174934"/>
    </source>
</evidence>
<accession>A0AA39X7K0</accession>
<dbReference type="InterPro" id="IPR050523">
    <property type="entry name" value="AKR_Detox_Biosynth"/>
</dbReference>
<gene>
    <name evidence="6" type="ORF">B0T17DRAFT_614659</name>
</gene>
<protein>
    <submittedName>
        <fullName evidence="6">NADP-dependent oxidoreductase domain-containing protein</fullName>
    </submittedName>
</protein>
<dbReference type="CDD" id="cd19079">
    <property type="entry name" value="AKR_EcYajO-like"/>
    <property type="match status" value="1"/>
</dbReference>
<dbReference type="PANTHER" id="PTHR43364">
    <property type="entry name" value="NADH-SPECIFIC METHYLGLYOXAL REDUCTASE-RELATED"/>
    <property type="match status" value="1"/>
</dbReference>
<comment type="similarity">
    <text evidence="1">Belongs to the aldo/keto reductase family.</text>
</comment>
<name>A0AA39X7K0_9PEZI</name>
<comment type="caution">
    <text evidence="6">The sequence shown here is derived from an EMBL/GenBank/DDBJ whole genome shotgun (WGS) entry which is preliminary data.</text>
</comment>
<dbReference type="InterPro" id="IPR036812">
    <property type="entry name" value="NAD(P)_OxRdtase_dom_sf"/>
</dbReference>
<dbReference type="PANTHER" id="PTHR43364:SF9">
    <property type="entry name" value="OXIDOREDUCTASE"/>
    <property type="match status" value="1"/>
</dbReference>
<dbReference type="EMBL" id="JAULSR010000002">
    <property type="protein sequence ID" value="KAK0628786.1"/>
    <property type="molecule type" value="Genomic_DNA"/>
</dbReference>
<evidence type="ECO:0000256" key="4">
    <source>
        <dbReference type="SAM" id="MobiDB-lite"/>
    </source>
</evidence>
<dbReference type="SUPFAM" id="SSF51430">
    <property type="entry name" value="NAD(P)-linked oxidoreductase"/>
    <property type="match status" value="1"/>
</dbReference>
<sequence>MGLPVPASLQESVDSSKCEYRRLGNSGLRVSVPIFGCMSFGDPRTLDWVIPEDEAVELLKAAYDRGLNTWDTANVYSNGASEIIVGKAIKKYNIPRQKVVILTKCNFAVGETPDLRAVFFRPQIAASKDYVNNFGLSRAAIFNQVEASLKRLDTPYIDLLQIHRFDPDTPPEETMRALHDLVQSGKVRYIGASSMWATQFAQLQFVAERNGWTRFVSMQNHYNLLYREEEREMNRFCDATGVGLIPWAPLCRGHLARRPDAFGTTARSKGEQEAGPGPHGTVEPDLTIINRVVELADKHEWPISHVALAWINKRVTSPIIGFSSVKRLEEAISSRGKTLTTEEEKYLEELYQPKAISGHS</sequence>
<dbReference type="GO" id="GO:0005829">
    <property type="term" value="C:cytosol"/>
    <property type="evidence" value="ECO:0007669"/>
    <property type="project" value="UniProtKB-ARBA"/>
</dbReference>
<evidence type="ECO:0000256" key="2">
    <source>
        <dbReference type="ARBA" id="ARBA00022857"/>
    </source>
</evidence>
<dbReference type="Gene3D" id="3.20.20.100">
    <property type="entry name" value="NADP-dependent oxidoreductase domain"/>
    <property type="match status" value="1"/>
</dbReference>
<feature type="domain" description="NADP-dependent oxidoreductase" evidence="5">
    <location>
        <begin position="34"/>
        <end position="351"/>
    </location>
</feature>
<dbReference type="FunFam" id="3.20.20.100:FF:000004">
    <property type="entry name" value="Oxidoreductase, aldo/keto reductase"/>
    <property type="match status" value="1"/>
</dbReference>
<dbReference type="Proteomes" id="UP001174934">
    <property type="component" value="Unassembled WGS sequence"/>
</dbReference>
<dbReference type="Pfam" id="PF00248">
    <property type="entry name" value="Aldo_ket_red"/>
    <property type="match status" value="1"/>
</dbReference>
<dbReference type="GO" id="GO:0016491">
    <property type="term" value="F:oxidoreductase activity"/>
    <property type="evidence" value="ECO:0007669"/>
    <property type="project" value="UniProtKB-KW"/>
</dbReference>
<evidence type="ECO:0000256" key="3">
    <source>
        <dbReference type="ARBA" id="ARBA00023002"/>
    </source>
</evidence>
<evidence type="ECO:0000256" key="1">
    <source>
        <dbReference type="ARBA" id="ARBA00007905"/>
    </source>
</evidence>
<keyword evidence="2" id="KW-0521">NADP</keyword>
<dbReference type="InterPro" id="IPR023210">
    <property type="entry name" value="NADP_OxRdtase_dom"/>
</dbReference>